<accession>A0A4S2KAN8</accession>
<feature type="compositionally biased region" description="Basic and acidic residues" evidence="1">
    <location>
        <begin position="148"/>
        <end position="164"/>
    </location>
</feature>
<feature type="region of interest" description="Disordered" evidence="1">
    <location>
        <begin position="255"/>
        <end position="277"/>
    </location>
</feature>
<sequence>MFYRRALSGSWRLYAANLARRGRASAAGGDGGVTRGPRRGWSCVGRGDTGARMARRSGVARHGTAWRGAARRRAARHGKAKRGETGRGEARRSEARARFGSAQRGAARRSGGGSVGRLACLLTRALACGYVRSSPIPVFLLSQSAEPTPERSDGGETYEKKEDGNTTETPRRRSSSRGAKAAEKGETILKNRRTRGARQKDGERQQPPNLAAPRRGSEPADRPTDRPGSSQPSSRPGHYDCQANANGLCIINGPRATAGRGSHGTQSRIYSPSPRPPGRSATRIFIIFHWVFAKRAHRRRPLFASWHRNLHSRGIRSNCSIDRLRSQLL</sequence>
<protein>
    <submittedName>
        <fullName evidence="2">Uncharacterized protein</fullName>
    </submittedName>
</protein>
<feature type="region of interest" description="Disordered" evidence="1">
    <location>
        <begin position="24"/>
        <end position="114"/>
    </location>
</feature>
<dbReference type="Proteomes" id="UP000310200">
    <property type="component" value="Unassembled WGS sequence"/>
</dbReference>
<feature type="compositionally biased region" description="Low complexity" evidence="1">
    <location>
        <begin position="226"/>
        <end position="236"/>
    </location>
</feature>
<feature type="compositionally biased region" description="Basic and acidic residues" evidence="1">
    <location>
        <begin position="215"/>
        <end position="225"/>
    </location>
</feature>
<name>A0A4S2KAN8_9HYME</name>
<gene>
    <name evidence="2" type="ORF">DBV15_03647</name>
</gene>
<feature type="compositionally biased region" description="Basic residues" evidence="1">
    <location>
        <begin position="69"/>
        <end position="80"/>
    </location>
</feature>
<feature type="compositionally biased region" description="Low complexity" evidence="1">
    <location>
        <begin position="98"/>
        <end position="109"/>
    </location>
</feature>
<evidence type="ECO:0000256" key="1">
    <source>
        <dbReference type="SAM" id="MobiDB-lite"/>
    </source>
</evidence>
<evidence type="ECO:0000313" key="3">
    <source>
        <dbReference type="Proteomes" id="UP000310200"/>
    </source>
</evidence>
<comment type="caution">
    <text evidence="2">The sequence shown here is derived from an EMBL/GenBank/DDBJ whole genome shotgun (WGS) entry which is preliminary data.</text>
</comment>
<dbReference type="EMBL" id="QBLH01002887">
    <property type="protein sequence ID" value="TGZ46405.1"/>
    <property type="molecule type" value="Genomic_DNA"/>
</dbReference>
<evidence type="ECO:0000313" key="2">
    <source>
        <dbReference type="EMBL" id="TGZ46405.1"/>
    </source>
</evidence>
<feature type="compositionally biased region" description="Basic and acidic residues" evidence="1">
    <location>
        <begin position="180"/>
        <end position="189"/>
    </location>
</feature>
<keyword evidence="3" id="KW-1185">Reference proteome</keyword>
<organism evidence="2 3">
    <name type="scientific">Temnothorax longispinosus</name>
    <dbReference type="NCBI Taxonomy" id="300112"/>
    <lineage>
        <taxon>Eukaryota</taxon>
        <taxon>Metazoa</taxon>
        <taxon>Ecdysozoa</taxon>
        <taxon>Arthropoda</taxon>
        <taxon>Hexapoda</taxon>
        <taxon>Insecta</taxon>
        <taxon>Pterygota</taxon>
        <taxon>Neoptera</taxon>
        <taxon>Endopterygota</taxon>
        <taxon>Hymenoptera</taxon>
        <taxon>Apocrita</taxon>
        <taxon>Aculeata</taxon>
        <taxon>Formicoidea</taxon>
        <taxon>Formicidae</taxon>
        <taxon>Myrmicinae</taxon>
        <taxon>Temnothorax</taxon>
    </lineage>
</organism>
<feature type="compositionally biased region" description="Basic and acidic residues" evidence="1">
    <location>
        <begin position="81"/>
        <end position="97"/>
    </location>
</feature>
<reference evidence="2 3" key="1">
    <citation type="journal article" date="2019" name="Philos. Trans. R. Soc. Lond., B, Biol. Sci.">
        <title>Ant behaviour and brain gene expression of defending hosts depend on the ecological success of the intruding social parasite.</title>
        <authorList>
            <person name="Kaur R."/>
            <person name="Stoldt M."/>
            <person name="Jongepier E."/>
            <person name="Feldmeyer B."/>
            <person name="Menzel F."/>
            <person name="Bornberg-Bauer E."/>
            <person name="Foitzik S."/>
        </authorList>
    </citation>
    <scope>NUCLEOTIDE SEQUENCE [LARGE SCALE GENOMIC DNA]</scope>
    <source>
        <tissue evidence="2">Whole body</tissue>
    </source>
</reference>
<proteinExistence type="predicted"/>
<feature type="region of interest" description="Disordered" evidence="1">
    <location>
        <begin position="142"/>
        <end position="241"/>
    </location>
</feature>
<dbReference type="AlphaFoldDB" id="A0A4S2KAN8"/>